<dbReference type="Gene3D" id="1.10.600.10">
    <property type="entry name" value="Farnesyl Diphosphate Synthase"/>
    <property type="match status" value="1"/>
</dbReference>
<dbReference type="EMBL" id="FOBB01000002">
    <property type="protein sequence ID" value="SEL49080.1"/>
    <property type="molecule type" value="Genomic_DNA"/>
</dbReference>
<gene>
    <name evidence="2" type="ORF">SAMN04488505_102392</name>
</gene>
<keyword evidence="1" id="KW-0456">Lyase</keyword>
<evidence type="ECO:0000313" key="3">
    <source>
        <dbReference type="Proteomes" id="UP000198984"/>
    </source>
</evidence>
<dbReference type="PANTHER" id="PTHR35201">
    <property type="entry name" value="TERPENE SYNTHASE"/>
    <property type="match status" value="1"/>
</dbReference>
<dbReference type="SFLD" id="SFLDG01020">
    <property type="entry name" value="Terpene_Cyclase_Like_2"/>
    <property type="match status" value="1"/>
</dbReference>
<dbReference type="AlphaFoldDB" id="A0A1H7QLW5"/>
<dbReference type="SUPFAM" id="SSF48576">
    <property type="entry name" value="Terpenoid synthases"/>
    <property type="match status" value="1"/>
</dbReference>
<proteinExistence type="inferred from homology"/>
<protein>
    <recommendedName>
        <fullName evidence="1">Terpene synthase</fullName>
        <ecNumber evidence="1">4.2.3.-</ecNumber>
    </recommendedName>
</protein>
<comment type="similarity">
    <text evidence="1">Belongs to the terpene synthase family.</text>
</comment>
<organism evidence="2 3">
    <name type="scientific">Chitinophaga rupis</name>
    <dbReference type="NCBI Taxonomy" id="573321"/>
    <lineage>
        <taxon>Bacteria</taxon>
        <taxon>Pseudomonadati</taxon>
        <taxon>Bacteroidota</taxon>
        <taxon>Chitinophagia</taxon>
        <taxon>Chitinophagales</taxon>
        <taxon>Chitinophagaceae</taxon>
        <taxon>Chitinophaga</taxon>
    </lineage>
</organism>
<accession>A0A1H7QLW5</accession>
<sequence>MQQIHLPRMSYPFPSLVNKFAELAEQQNVLWAQTFGLLKTEVALARFKRSKFAWLVARTFPNAGYEELCILANFNTWLFLHDDLCDEAQLGQQASSLQEVTDYFLEILHQQIAEPEKGGAFAMALADVWQRLLPLSHPAWRLRFIRTMQEYFRACHWEANNRASHKAPPVADYVIMRPYTGALFVDLELIAISEKTDLPDEVLQHSMVQRLALACNNVVCWTNDIISCAKEAEQGDVHNLVLALIKERGLSFQAAVDEAHRMHNEEVRLFAALENLLPSFDGVTDRELTKYVAVLRTWMTGNYDWSVQDTGRYRVESVTVE</sequence>
<dbReference type="RefSeq" id="WP_143080947.1">
    <property type="nucleotide sequence ID" value="NZ_FOBB01000002.1"/>
</dbReference>
<evidence type="ECO:0000313" key="2">
    <source>
        <dbReference type="EMBL" id="SEL49080.1"/>
    </source>
</evidence>
<dbReference type="GO" id="GO:0046872">
    <property type="term" value="F:metal ion binding"/>
    <property type="evidence" value="ECO:0007669"/>
    <property type="project" value="UniProtKB-KW"/>
</dbReference>
<dbReference type="Proteomes" id="UP000198984">
    <property type="component" value="Unassembled WGS sequence"/>
</dbReference>
<dbReference type="PANTHER" id="PTHR35201:SF4">
    <property type="entry name" value="BETA-PINACENE SYNTHASE-RELATED"/>
    <property type="match status" value="1"/>
</dbReference>
<name>A0A1H7QLW5_9BACT</name>
<reference evidence="2 3" key="1">
    <citation type="submission" date="2016-10" db="EMBL/GenBank/DDBJ databases">
        <authorList>
            <person name="de Groot N.N."/>
        </authorList>
    </citation>
    <scope>NUCLEOTIDE SEQUENCE [LARGE SCALE GENOMIC DNA]</scope>
    <source>
        <strain evidence="2 3">DSM 21039</strain>
    </source>
</reference>
<evidence type="ECO:0000256" key="1">
    <source>
        <dbReference type="RuleBase" id="RU366034"/>
    </source>
</evidence>
<comment type="cofactor">
    <cofactor evidence="1">
        <name>Mg(2+)</name>
        <dbReference type="ChEBI" id="CHEBI:18420"/>
    </cofactor>
</comment>
<dbReference type="EC" id="4.2.3.-" evidence="1"/>
<dbReference type="SFLD" id="SFLDS00005">
    <property type="entry name" value="Isoprenoid_Synthase_Type_I"/>
    <property type="match status" value="1"/>
</dbReference>
<dbReference type="InterPro" id="IPR008949">
    <property type="entry name" value="Isoprenoid_synthase_dom_sf"/>
</dbReference>
<keyword evidence="3" id="KW-1185">Reference proteome</keyword>
<keyword evidence="1" id="KW-0460">Magnesium</keyword>
<dbReference type="Pfam" id="PF19086">
    <property type="entry name" value="Terpene_syn_C_2"/>
    <property type="match status" value="1"/>
</dbReference>
<dbReference type="GO" id="GO:0010333">
    <property type="term" value="F:terpene synthase activity"/>
    <property type="evidence" value="ECO:0007669"/>
    <property type="project" value="InterPro"/>
</dbReference>
<dbReference type="STRING" id="573321.SAMN04488505_102392"/>
<dbReference type="InterPro" id="IPR034686">
    <property type="entry name" value="Terpene_cyclase-like_2"/>
</dbReference>
<keyword evidence="1" id="KW-0479">Metal-binding</keyword>
<dbReference type="OrthoDB" id="2989600at2"/>